<evidence type="ECO:0000256" key="8">
    <source>
        <dbReference type="SAM" id="Phobius"/>
    </source>
</evidence>
<dbReference type="NCBIfam" id="TIGR00912">
    <property type="entry name" value="2A0309"/>
    <property type="match status" value="1"/>
</dbReference>
<proteinExistence type="inferred from homology"/>
<evidence type="ECO:0000256" key="7">
    <source>
        <dbReference type="ARBA" id="ARBA00023136"/>
    </source>
</evidence>
<dbReference type="PANTHER" id="PTHR34975:SF2">
    <property type="entry name" value="SPORE GERMINATION PROTEIN A2"/>
    <property type="match status" value="1"/>
</dbReference>
<keyword evidence="5 8" id="KW-0812">Transmembrane</keyword>
<feature type="transmembrane region" description="Helical" evidence="8">
    <location>
        <begin position="12"/>
        <end position="31"/>
    </location>
</feature>
<evidence type="ECO:0000313" key="9">
    <source>
        <dbReference type="EMBL" id="TYS63512.1"/>
    </source>
</evidence>
<dbReference type="Pfam" id="PF03845">
    <property type="entry name" value="Spore_permease"/>
    <property type="match status" value="1"/>
</dbReference>
<protein>
    <submittedName>
        <fullName evidence="9">GerAB/ArcD/ProY family transporter</fullName>
    </submittedName>
</protein>
<name>A0A5D4SN31_9BACI</name>
<dbReference type="EMBL" id="VTEV01000010">
    <property type="protein sequence ID" value="TYS63512.1"/>
    <property type="molecule type" value="Genomic_DNA"/>
</dbReference>
<keyword evidence="6 8" id="KW-1133">Transmembrane helix</keyword>
<feature type="transmembrane region" description="Helical" evidence="8">
    <location>
        <begin position="150"/>
        <end position="170"/>
    </location>
</feature>
<feature type="transmembrane region" description="Helical" evidence="8">
    <location>
        <begin position="219"/>
        <end position="244"/>
    </location>
</feature>
<evidence type="ECO:0000313" key="10">
    <source>
        <dbReference type="Proteomes" id="UP000322524"/>
    </source>
</evidence>
<dbReference type="GO" id="GO:0016020">
    <property type="term" value="C:membrane"/>
    <property type="evidence" value="ECO:0007669"/>
    <property type="project" value="UniProtKB-SubCell"/>
</dbReference>
<reference evidence="9 10" key="1">
    <citation type="submission" date="2019-08" db="EMBL/GenBank/DDBJ databases">
        <title>Bacillus genomes from the desert of Cuatro Cienegas, Coahuila.</title>
        <authorList>
            <person name="Olmedo-Alvarez G."/>
        </authorList>
    </citation>
    <scope>NUCLEOTIDE SEQUENCE [LARGE SCALE GENOMIC DNA]</scope>
    <source>
        <strain evidence="9 10">CH28_1T</strain>
    </source>
</reference>
<dbReference type="OrthoDB" id="2716906at2"/>
<dbReference type="RefSeq" id="WP_148989928.1">
    <property type="nucleotide sequence ID" value="NZ_VTEV01000010.1"/>
</dbReference>
<feature type="transmembrane region" description="Helical" evidence="8">
    <location>
        <begin position="43"/>
        <end position="64"/>
    </location>
</feature>
<evidence type="ECO:0000256" key="3">
    <source>
        <dbReference type="ARBA" id="ARBA00022448"/>
    </source>
</evidence>
<comment type="caution">
    <text evidence="9">The sequence shown here is derived from an EMBL/GenBank/DDBJ whole genome shotgun (WGS) entry which is preliminary data.</text>
</comment>
<comment type="similarity">
    <text evidence="2">Belongs to the amino acid-polyamine-organocation (APC) superfamily. Spore germination protein (SGP) (TC 2.A.3.9) family.</text>
</comment>
<evidence type="ECO:0000256" key="2">
    <source>
        <dbReference type="ARBA" id="ARBA00007998"/>
    </source>
</evidence>
<keyword evidence="3" id="KW-0813">Transport</keyword>
<accession>A0A5D4SN31</accession>
<dbReference type="STRING" id="79883.GCA_001636495_00403"/>
<organism evidence="9 10">
    <name type="scientific">Sutcliffiella horikoshii</name>
    <dbReference type="NCBI Taxonomy" id="79883"/>
    <lineage>
        <taxon>Bacteria</taxon>
        <taxon>Bacillati</taxon>
        <taxon>Bacillota</taxon>
        <taxon>Bacilli</taxon>
        <taxon>Bacillales</taxon>
        <taxon>Bacillaceae</taxon>
        <taxon>Sutcliffiella</taxon>
    </lineage>
</organism>
<dbReference type="GO" id="GO:0009847">
    <property type="term" value="P:spore germination"/>
    <property type="evidence" value="ECO:0007669"/>
    <property type="project" value="InterPro"/>
</dbReference>
<evidence type="ECO:0000256" key="4">
    <source>
        <dbReference type="ARBA" id="ARBA00022544"/>
    </source>
</evidence>
<evidence type="ECO:0000256" key="5">
    <source>
        <dbReference type="ARBA" id="ARBA00022692"/>
    </source>
</evidence>
<feature type="transmembrane region" description="Helical" evidence="8">
    <location>
        <begin position="121"/>
        <end position="138"/>
    </location>
</feature>
<keyword evidence="7 8" id="KW-0472">Membrane</keyword>
<feature type="transmembrane region" description="Helical" evidence="8">
    <location>
        <begin position="274"/>
        <end position="294"/>
    </location>
</feature>
<dbReference type="PANTHER" id="PTHR34975">
    <property type="entry name" value="SPORE GERMINATION PROTEIN A2"/>
    <property type="match status" value="1"/>
</dbReference>
<gene>
    <name evidence="9" type="ORF">FZC76_20050</name>
</gene>
<keyword evidence="4" id="KW-0309">Germination</keyword>
<feature type="transmembrane region" description="Helical" evidence="8">
    <location>
        <begin position="84"/>
        <end position="109"/>
    </location>
</feature>
<dbReference type="InterPro" id="IPR004761">
    <property type="entry name" value="Spore_GerAB"/>
</dbReference>
<dbReference type="Gene3D" id="1.20.1740.10">
    <property type="entry name" value="Amino acid/polyamine transporter I"/>
    <property type="match status" value="1"/>
</dbReference>
<evidence type="ECO:0000256" key="6">
    <source>
        <dbReference type="ARBA" id="ARBA00022989"/>
    </source>
</evidence>
<feature type="transmembrane region" description="Helical" evidence="8">
    <location>
        <begin position="336"/>
        <end position="358"/>
    </location>
</feature>
<feature type="transmembrane region" description="Helical" evidence="8">
    <location>
        <begin position="190"/>
        <end position="210"/>
    </location>
</feature>
<sequence length="363" mass="40672">MNPQQENLISPAQAIIIIINYILGVGILTLPRALADEVGTPDIWITILISSFFPLAVGFIILILNNRYPKKTFYQYSAKIVGRILSTIICLSMVTYFITLTSFEVRILAEVTETYLLEDTPIQILVILFLWLTLYLNVDGLNSIARMFQVIFPLTVFIFILLALMSLGLFELKNLRPVLGGGIGPVLKGIKTTSLSYIGIEILIILSAFLTDPKKGKKVVFIGVLMPTIFYLITIVIVIGALSLDGVGNLTWPTITLIHSFEFPGIFFERYDSLFLTIWILQIFATISITLYAASLGLSQLFNKEIKTFMYMLLPVAFFISMLPQNLQQAFSLGDMLGNAAIVLFGIIPIMLLVLSFLRRKHR</sequence>
<dbReference type="Proteomes" id="UP000322524">
    <property type="component" value="Unassembled WGS sequence"/>
</dbReference>
<evidence type="ECO:0000256" key="1">
    <source>
        <dbReference type="ARBA" id="ARBA00004141"/>
    </source>
</evidence>
<dbReference type="AlphaFoldDB" id="A0A5D4SN31"/>
<comment type="subcellular location">
    <subcellularLocation>
        <location evidence="1">Membrane</location>
        <topology evidence="1">Multi-pass membrane protein</topology>
    </subcellularLocation>
</comment>
<feature type="transmembrane region" description="Helical" evidence="8">
    <location>
        <begin position="306"/>
        <end position="324"/>
    </location>
</feature>